<evidence type="ECO:0000313" key="2">
    <source>
        <dbReference type="Proteomes" id="UP000242180"/>
    </source>
</evidence>
<dbReference type="OrthoDB" id="10260545at2759"/>
<reference evidence="1 2" key="1">
    <citation type="submission" date="2016-07" db="EMBL/GenBank/DDBJ databases">
        <title>Pervasive Adenine N6-methylation of Active Genes in Fungi.</title>
        <authorList>
            <consortium name="DOE Joint Genome Institute"/>
            <person name="Mondo S.J."/>
            <person name="Dannebaum R.O."/>
            <person name="Kuo R.C."/>
            <person name="Labutti K."/>
            <person name="Haridas S."/>
            <person name="Kuo A."/>
            <person name="Salamov A."/>
            <person name="Ahrendt S.R."/>
            <person name="Lipzen A."/>
            <person name="Sullivan W."/>
            <person name="Andreopoulos W.B."/>
            <person name="Clum A."/>
            <person name="Lindquist E."/>
            <person name="Daum C."/>
            <person name="Ramamoorthy G.K."/>
            <person name="Gryganskyi A."/>
            <person name="Culley D."/>
            <person name="Magnuson J.K."/>
            <person name="James T.Y."/>
            <person name="O'Malley M.A."/>
            <person name="Stajich J.E."/>
            <person name="Spatafora J.W."/>
            <person name="Visel A."/>
            <person name="Grigoriev I.V."/>
        </authorList>
    </citation>
    <scope>NUCLEOTIDE SEQUENCE [LARGE SCALE GENOMIC DNA]</scope>
    <source>
        <strain evidence="1 2">NRRL 2496</strain>
    </source>
</reference>
<evidence type="ECO:0000313" key="1">
    <source>
        <dbReference type="EMBL" id="ORY93140.1"/>
    </source>
</evidence>
<comment type="caution">
    <text evidence="1">The sequence shown here is derived from an EMBL/GenBank/DDBJ whole genome shotgun (WGS) entry which is preliminary data.</text>
</comment>
<proteinExistence type="predicted"/>
<organism evidence="1 2">
    <name type="scientific">Syncephalastrum racemosum</name>
    <name type="common">Filamentous fungus</name>
    <dbReference type="NCBI Taxonomy" id="13706"/>
    <lineage>
        <taxon>Eukaryota</taxon>
        <taxon>Fungi</taxon>
        <taxon>Fungi incertae sedis</taxon>
        <taxon>Mucoromycota</taxon>
        <taxon>Mucoromycotina</taxon>
        <taxon>Mucoromycetes</taxon>
        <taxon>Mucorales</taxon>
        <taxon>Syncephalastraceae</taxon>
        <taxon>Syncephalastrum</taxon>
    </lineage>
</organism>
<dbReference type="InParanoid" id="A0A1X2H587"/>
<keyword evidence="2" id="KW-1185">Reference proteome</keyword>
<dbReference type="AlphaFoldDB" id="A0A1X2H587"/>
<name>A0A1X2H587_SYNRA</name>
<protein>
    <submittedName>
        <fullName evidence="1">Uncharacterized protein</fullName>
    </submittedName>
</protein>
<dbReference type="Proteomes" id="UP000242180">
    <property type="component" value="Unassembled WGS sequence"/>
</dbReference>
<gene>
    <name evidence="1" type="ORF">BCR43DRAFT_565771</name>
</gene>
<sequence length="243" mass="26872">MSSTTVTINRIVARNRTCESFEGARHDAGASTSETGDIRSKSCVSRRLGIVHVDLTVYMHCNKEHHILCGNVGICHRHTELRWGDAAQRVLTTPNAGGNSLVSEVLSAEVLDRLLGIRAIKTEMELVYSQAGPITDFAIQIDTHIWWGVSVTRALAFKRRLTAYDCQRLLTKKLSGILISTENVVNCAFERQILHVWARSGKDAGLVRRVCSKLPAELVSNTLILITTANSDAVFFSNELNKL</sequence>
<dbReference type="OMA" id="TEMEVDY"/>
<dbReference type="EMBL" id="MCGN01000009">
    <property type="protein sequence ID" value="ORY93140.1"/>
    <property type="molecule type" value="Genomic_DNA"/>
</dbReference>
<accession>A0A1X2H587</accession>